<evidence type="ECO:0000256" key="5">
    <source>
        <dbReference type="ARBA" id="ARBA00023163"/>
    </source>
</evidence>
<dbReference type="PANTHER" id="PTHR30346">
    <property type="entry name" value="TRANSCRIPTIONAL DUAL REGULATOR HCAR-RELATED"/>
    <property type="match status" value="1"/>
</dbReference>
<evidence type="ECO:0000256" key="3">
    <source>
        <dbReference type="ARBA" id="ARBA00023125"/>
    </source>
</evidence>
<dbReference type="Pfam" id="PF00126">
    <property type="entry name" value="HTH_1"/>
    <property type="match status" value="1"/>
</dbReference>
<dbReference type="OrthoDB" id="9815174at2"/>
<gene>
    <name evidence="7" type="ORF">IQ24_01841</name>
</gene>
<dbReference type="GO" id="GO:0003700">
    <property type="term" value="F:DNA-binding transcription factor activity"/>
    <property type="evidence" value="ECO:0007669"/>
    <property type="project" value="InterPro"/>
</dbReference>
<evidence type="ECO:0000256" key="4">
    <source>
        <dbReference type="ARBA" id="ARBA00023159"/>
    </source>
</evidence>
<dbReference type="SUPFAM" id="SSF53850">
    <property type="entry name" value="Periplasmic binding protein-like II"/>
    <property type="match status" value="1"/>
</dbReference>
<dbReference type="Gene3D" id="1.10.10.10">
    <property type="entry name" value="Winged helix-like DNA-binding domain superfamily/Winged helix DNA-binding domain"/>
    <property type="match status" value="1"/>
</dbReference>
<dbReference type="Proteomes" id="UP000316225">
    <property type="component" value="Unassembled WGS sequence"/>
</dbReference>
<organism evidence="7 8">
    <name type="scientific">Paracoccus sulfuroxidans</name>
    <dbReference type="NCBI Taxonomy" id="384678"/>
    <lineage>
        <taxon>Bacteria</taxon>
        <taxon>Pseudomonadati</taxon>
        <taxon>Pseudomonadota</taxon>
        <taxon>Alphaproteobacteria</taxon>
        <taxon>Rhodobacterales</taxon>
        <taxon>Paracoccaceae</taxon>
        <taxon>Paracoccus</taxon>
    </lineage>
</organism>
<keyword evidence="8" id="KW-1185">Reference proteome</keyword>
<keyword evidence="2" id="KW-0805">Transcription regulation</keyword>
<evidence type="ECO:0000256" key="2">
    <source>
        <dbReference type="ARBA" id="ARBA00023015"/>
    </source>
</evidence>
<dbReference type="InterPro" id="IPR000847">
    <property type="entry name" value="LysR_HTH_N"/>
</dbReference>
<dbReference type="InterPro" id="IPR005119">
    <property type="entry name" value="LysR_subst-bd"/>
</dbReference>
<dbReference type="RefSeq" id="WP_145397664.1">
    <property type="nucleotide sequence ID" value="NZ_VLKU01000005.1"/>
</dbReference>
<dbReference type="CDD" id="cd08411">
    <property type="entry name" value="PBP2_OxyR"/>
    <property type="match status" value="1"/>
</dbReference>
<evidence type="ECO:0000259" key="6">
    <source>
        <dbReference type="PROSITE" id="PS50931"/>
    </source>
</evidence>
<reference evidence="7 8" key="1">
    <citation type="journal article" date="2015" name="Stand. Genomic Sci.">
        <title>Genomic Encyclopedia of Bacterial and Archaeal Type Strains, Phase III: the genomes of soil and plant-associated and newly described type strains.</title>
        <authorList>
            <person name="Whitman W.B."/>
            <person name="Woyke T."/>
            <person name="Klenk H.P."/>
            <person name="Zhou Y."/>
            <person name="Lilburn T.G."/>
            <person name="Beck B.J."/>
            <person name="De Vos P."/>
            <person name="Vandamme P."/>
            <person name="Eisen J.A."/>
            <person name="Garrity G."/>
            <person name="Hugenholtz P."/>
            <person name="Kyrpides N.C."/>
        </authorList>
    </citation>
    <scope>NUCLEOTIDE SEQUENCE [LARGE SCALE GENOMIC DNA]</scope>
    <source>
        <strain evidence="7 8">CGMCC 1.5364</strain>
    </source>
</reference>
<dbReference type="GO" id="GO:0003677">
    <property type="term" value="F:DNA binding"/>
    <property type="evidence" value="ECO:0007669"/>
    <property type="project" value="UniProtKB-KW"/>
</dbReference>
<dbReference type="InterPro" id="IPR036390">
    <property type="entry name" value="WH_DNA-bd_sf"/>
</dbReference>
<accession>A0A562NQ53</accession>
<dbReference type="Pfam" id="PF03466">
    <property type="entry name" value="LysR_substrate"/>
    <property type="match status" value="1"/>
</dbReference>
<dbReference type="EMBL" id="VLKU01000005">
    <property type="protein sequence ID" value="TWI34324.1"/>
    <property type="molecule type" value="Genomic_DNA"/>
</dbReference>
<keyword evidence="5" id="KW-0804">Transcription</keyword>
<dbReference type="FunFam" id="1.10.10.10:FF:000001">
    <property type="entry name" value="LysR family transcriptional regulator"/>
    <property type="match status" value="1"/>
</dbReference>
<dbReference type="PROSITE" id="PS50931">
    <property type="entry name" value="HTH_LYSR"/>
    <property type="match status" value="1"/>
</dbReference>
<protein>
    <submittedName>
        <fullName evidence="7">LysR family hydrogen peroxide-inducible transcriptional activator</fullName>
    </submittedName>
</protein>
<dbReference type="PANTHER" id="PTHR30346:SF26">
    <property type="entry name" value="HYDROGEN PEROXIDE-INDUCIBLE GENES ACTIVATOR"/>
    <property type="match status" value="1"/>
</dbReference>
<comment type="caution">
    <text evidence="7">The sequence shown here is derived from an EMBL/GenBank/DDBJ whole genome shotgun (WGS) entry which is preliminary data.</text>
</comment>
<comment type="similarity">
    <text evidence="1">Belongs to the LysR transcriptional regulatory family.</text>
</comment>
<dbReference type="SUPFAM" id="SSF46785">
    <property type="entry name" value="Winged helix' DNA-binding domain"/>
    <property type="match status" value="1"/>
</dbReference>
<proteinExistence type="inferred from homology"/>
<evidence type="ECO:0000313" key="8">
    <source>
        <dbReference type="Proteomes" id="UP000316225"/>
    </source>
</evidence>
<dbReference type="PRINTS" id="PR00039">
    <property type="entry name" value="HTHLYSR"/>
</dbReference>
<dbReference type="InterPro" id="IPR036388">
    <property type="entry name" value="WH-like_DNA-bd_sf"/>
</dbReference>
<sequence>MNFTLRQITYFVAVARHGHFGRAAETVNVSQPGLSSQVAELEGRLGGALFDRGAGNTPVVLTALGEKLLPVAIELLETAERLGSLARARSIPLSGRLRMGIIPTVAPYMIPHLIPQLRREHEALQLELHELVTDDLIEGIAQRQLDVGIMALPVGQADLLSEPVLRDRFLIALSEDDTTVLSGPAKPESIAVDRLLLLADGHCLRDQALEVCGLRQAQRHHLNLEATSMATLMRMVASGMGMTLIPKLALADENRDGRLRIVPFAAPAPSRDLAVVWRRNSEHEADAHGLAAAVRGLAGQLGLEPIPA</sequence>
<dbReference type="Gene3D" id="3.40.190.10">
    <property type="entry name" value="Periplasmic binding protein-like II"/>
    <property type="match status" value="2"/>
</dbReference>
<evidence type="ECO:0000313" key="7">
    <source>
        <dbReference type="EMBL" id="TWI34324.1"/>
    </source>
</evidence>
<feature type="domain" description="HTH lysR-type" evidence="6">
    <location>
        <begin position="3"/>
        <end position="62"/>
    </location>
</feature>
<dbReference type="GO" id="GO:0032993">
    <property type="term" value="C:protein-DNA complex"/>
    <property type="evidence" value="ECO:0007669"/>
    <property type="project" value="TreeGrafter"/>
</dbReference>
<evidence type="ECO:0000256" key="1">
    <source>
        <dbReference type="ARBA" id="ARBA00009437"/>
    </source>
</evidence>
<keyword evidence="4" id="KW-0010">Activator</keyword>
<dbReference type="AlphaFoldDB" id="A0A562NQ53"/>
<keyword evidence="3" id="KW-0238">DNA-binding</keyword>
<name>A0A562NQ53_9RHOB</name>